<dbReference type="PROSITE" id="PS51257">
    <property type="entry name" value="PROKAR_LIPOPROTEIN"/>
    <property type="match status" value="1"/>
</dbReference>
<dbReference type="Gene3D" id="2.40.100.20">
    <property type="match status" value="1"/>
</dbReference>
<evidence type="ECO:0000313" key="3">
    <source>
        <dbReference type="Proteomes" id="UP000199820"/>
    </source>
</evidence>
<dbReference type="Proteomes" id="UP000199820">
    <property type="component" value="Unassembled WGS sequence"/>
</dbReference>
<evidence type="ECO:0000259" key="1">
    <source>
        <dbReference type="Pfam" id="PF18050"/>
    </source>
</evidence>
<gene>
    <name evidence="2" type="ORF">SAMN04487771_103232</name>
</gene>
<evidence type="ECO:0000313" key="2">
    <source>
        <dbReference type="EMBL" id="SET68508.1"/>
    </source>
</evidence>
<name>A0A1I0GEB8_9FIRM</name>
<dbReference type="InterPro" id="IPR041183">
    <property type="entry name" value="Cyclophilin-like"/>
</dbReference>
<dbReference type="RefSeq" id="WP_207646881.1">
    <property type="nucleotide sequence ID" value="NZ_FOIL01000032.1"/>
</dbReference>
<reference evidence="3" key="1">
    <citation type="submission" date="2016-10" db="EMBL/GenBank/DDBJ databases">
        <authorList>
            <person name="Varghese N."/>
            <person name="Submissions S."/>
        </authorList>
    </citation>
    <scope>NUCLEOTIDE SEQUENCE [LARGE SCALE GENOMIC DNA]</scope>
    <source>
        <strain evidence="3">KH1P1</strain>
    </source>
</reference>
<dbReference type="EMBL" id="FOIL01000032">
    <property type="protein sequence ID" value="SET68508.1"/>
    <property type="molecule type" value="Genomic_DNA"/>
</dbReference>
<proteinExistence type="predicted"/>
<dbReference type="Pfam" id="PF18050">
    <property type="entry name" value="Cyclophil_like2"/>
    <property type="match status" value="1"/>
</dbReference>
<dbReference type="InterPro" id="IPR029000">
    <property type="entry name" value="Cyclophilin-like_dom_sf"/>
</dbReference>
<keyword evidence="3" id="KW-1185">Reference proteome</keyword>
<protein>
    <recommendedName>
        <fullName evidence="1">Cyclophilin-like domain-containing protein</fullName>
    </recommendedName>
</protein>
<feature type="domain" description="Cyclophilin-like" evidence="1">
    <location>
        <begin position="77"/>
        <end position="180"/>
    </location>
</feature>
<dbReference type="STRING" id="1526.SAMN02910262_02105"/>
<dbReference type="AlphaFoldDB" id="A0A1I0GEB8"/>
<accession>A0A1I0GEB8</accession>
<dbReference type="SUPFAM" id="SSF50891">
    <property type="entry name" value="Cyclophilin-like"/>
    <property type="match status" value="1"/>
</dbReference>
<organism evidence="2 3">
    <name type="scientific">[Clostridium] aminophilum</name>
    <dbReference type="NCBI Taxonomy" id="1526"/>
    <lineage>
        <taxon>Bacteria</taxon>
        <taxon>Bacillati</taxon>
        <taxon>Bacillota</taxon>
        <taxon>Clostridia</taxon>
        <taxon>Lachnospirales</taxon>
        <taxon>Lachnospiraceae</taxon>
    </lineage>
</organism>
<sequence>MYRWQRLVSGGRKRIVATLVVFFLLLTGCKANNTGDFQEDNVGQMKSGVQTDTNESKEQTEMKIADESTLADNQICVTVGSRSFIVNLEDNETAKALREMLADEDLTISASNYGGFEKVCQLGKTLPRNDNQITTEAGDVMLYSGNQIVFFYGANSWSYTKIGKVEASSIEELESVLSGSETEVKLSLK</sequence>